<dbReference type="PANTHER" id="PTHR42842:SF3">
    <property type="entry name" value="FAD_NAD(P)-BINDING OXIDOREDUCTASE FAMILY PROTEIN"/>
    <property type="match status" value="1"/>
</dbReference>
<reference evidence="2" key="1">
    <citation type="submission" date="2022-09" db="EMBL/GenBank/DDBJ databases">
        <title>Novel Mycoplasma species identified in domestic and wild animals.</title>
        <authorList>
            <person name="Volokhov D.V."/>
            <person name="Furtak V.A."/>
            <person name="Zagorodnyaya T.A."/>
        </authorList>
    </citation>
    <scope>NUCLEOTIDE SEQUENCE</scope>
    <source>
        <strain evidence="2">Oakley</strain>
    </source>
</reference>
<evidence type="ECO:0000259" key="1">
    <source>
        <dbReference type="Pfam" id="PF21688"/>
    </source>
</evidence>
<dbReference type="PIRSF" id="PIRSF038984">
    <property type="entry name" value="FAD_binding_protein"/>
    <property type="match status" value="1"/>
</dbReference>
<dbReference type="Pfam" id="PF21688">
    <property type="entry name" value="FAD-depend_C"/>
    <property type="match status" value="1"/>
</dbReference>
<dbReference type="Gene3D" id="3.30.70.2700">
    <property type="match status" value="1"/>
</dbReference>
<organism evidence="2 3">
    <name type="scientific">Paracholeplasma manati</name>
    <dbReference type="NCBI Taxonomy" id="591373"/>
    <lineage>
        <taxon>Bacteria</taxon>
        <taxon>Bacillati</taxon>
        <taxon>Mycoplasmatota</taxon>
        <taxon>Mollicutes</taxon>
        <taxon>Acholeplasmatales</taxon>
        <taxon>Acholeplasmataceae</taxon>
        <taxon>Paracholeplasma</taxon>
    </lineage>
</organism>
<dbReference type="RefSeq" id="WP_263608861.1">
    <property type="nucleotide sequence ID" value="NZ_JAOVQM010000008.1"/>
</dbReference>
<dbReference type="InterPro" id="IPR036188">
    <property type="entry name" value="FAD/NAD-bd_sf"/>
</dbReference>
<comment type="caution">
    <text evidence="2">The sequence shown here is derived from an EMBL/GenBank/DDBJ whole genome shotgun (WGS) entry which is preliminary data.</text>
</comment>
<protein>
    <recommendedName>
        <fullName evidence="1">FAD-dependent protein C-terminal domain-containing protein</fullName>
    </recommendedName>
</protein>
<dbReference type="InterPro" id="IPR049516">
    <property type="entry name" value="FAD-depend_C"/>
</dbReference>
<dbReference type="Gene3D" id="3.50.50.60">
    <property type="entry name" value="FAD/NAD(P)-binding domain"/>
    <property type="match status" value="2"/>
</dbReference>
<gene>
    <name evidence="2" type="ORF">N7548_07560</name>
</gene>
<name>A0ABT2Y7E7_9MOLU</name>
<dbReference type="Proteomes" id="UP001177160">
    <property type="component" value="Unassembled WGS sequence"/>
</dbReference>
<dbReference type="EMBL" id="JAOVQM010000008">
    <property type="protein sequence ID" value="MCV2232672.1"/>
    <property type="molecule type" value="Genomic_DNA"/>
</dbReference>
<accession>A0ABT2Y7E7</accession>
<feature type="domain" description="FAD-dependent protein C-terminal" evidence="1">
    <location>
        <begin position="286"/>
        <end position="482"/>
    </location>
</feature>
<keyword evidence="3" id="KW-1185">Reference proteome</keyword>
<dbReference type="SUPFAM" id="SSF51905">
    <property type="entry name" value="FAD/NAD(P)-binding domain"/>
    <property type="match status" value="1"/>
</dbReference>
<dbReference type="InterPro" id="IPR028348">
    <property type="entry name" value="FAD-binding_protein"/>
</dbReference>
<evidence type="ECO:0000313" key="3">
    <source>
        <dbReference type="Proteomes" id="UP001177160"/>
    </source>
</evidence>
<proteinExistence type="predicted"/>
<dbReference type="PANTHER" id="PTHR42842">
    <property type="entry name" value="FAD/NAD(P)-BINDING OXIDOREDUCTASE"/>
    <property type="match status" value="1"/>
</dbReference>
<sequence length="536" mass="60029">MIRITEIKIELKDAITLELEKAAILNYIYDKYRIKKNDVQSFSIFKKAIDARKKDHVIFVYSIDIELPYEKNLVDKKYPNLMISPDSAYHEVEMGDKTLKHRPVIIGFGPSGIFSALLLARRGYRPIVLERGLDVDERTKLWDHFKTTGEFHEDATILFGEGGAGTFSDGKLTTLVNDLRSRYVLEALVKHGADPAILYINKPHVGTDILKGIIRSIRQEITLLGGEVRFHSKVTKLEFNEGVLSAVIVNNNNRIETDVCLMGIGHSARDTFTLLYEQGIHITQKAFSVGVRIEHPQVLINESQYGKFHTMPNLGAADYKLSYKSNNGRGAYTFCMCPGGYVMCSASEPNGVVTNGMSESRRDGQNANAALLVNVMPEDFNSDHPLAGMYFQREFEQKAFQLAGGSYKAPLQLVSDFLNNRTTQKVGSVKPTYEPGYTFVNFKQFFPEYIHQTIHEALLDFDRKIKGFAMDDAVLTGVESRSSSPIRINRDDTGQSNIQGLYPMGEGAGYAGGIMSSAIDGIRQAEMIIKTYQKSH</sequence>
<evidence type="ECO:0000313" key="2">
    <source>
        <dbReference type="EMBL" id="MCV2232672.1"/>
    </source>
</evidence>